<dbReference type="PANTHER" id="PTHR33317:SF4">
    <property type="entry name" value="POLYNUCLEOTIDYL TRANSFERASE, RIBONUCLEASE H-LIKE SUPERFAMILY PROTEIN"/>
    <property type="match status" value="1"/>
</dbReference>
<comment type="subcellular location">
    <subcellularLocation>
        <location evidence="5">Cytoplasm</location>
    </subcellularLocation>
</comment>
<evidence type="ECO:0000259" key="6">
    <source>
        <dbReference type="SMART" id="SM00732"/>
    </source>
</evidence>
<dbReference type="CDD" id="cd16964">
    <property type="entry name" value="YqgF"/>
    <property type="match status" value="1"/>
</dbReference>
<keyword evidence="2 5" id="KW-0690">Ribosome biogenesis</keyword>
<keyword evidence="1 5" id="KW-0963">Cytoplasm</keyword>
<dbReference type="InterPro" id="IPR012337">
    <property type="entry name" value="RNaseH-like_sf"/>
</dbReference>
<protein>
    <recommendedName>
        <fullName evidence="5">Putative pre-16S rRNA nuclease</fullName>
        <ecNumber evidence="5">3.1.-.-</ecNumber>
    </recommendedName>
</protein>
<evidence type="ECO:0000256" key="3">
    <source>
        <dbReference type="ARBA" id="ARBA00022722"/>
    </source>
</evidence>
<comment type="function">
    <text evidence="5">Could be a nuclease involved in processing of the 5'-end of pre-16S rRNA.</text>
</comment>
<dbReference type="AlphaFoldDB" id="A0AA49IXG5"/>
<dbReference type="KEGG" id="npv:OHM77_07945"/>
<dbReference type="GO" id="GO:0016788">
    <property type="term" value="F:hydrolase activity, acting on ester bonds"/>
    <property type="evidence" value="ECO:0007669"/>
    <property type="project" value="UniProtKB-UniRule"/>
</dbReference>
<evidence type="ECO:0000256" key="1">
    <source>
        <dbReference type="ARBA" id="ARBA00022490"/>
    </source>
</evidence>
<dbReference type="GO" id="GO:0004518">
    <property type="term" value="F:nuclease activity"/>
    <property type="evidence" value="ECO:0007669"/>
    <property type="project" value="UniProtKB-KW"/>
</dbReference>
<keyword evidence="3 5" id="KW-0540">Nuclease</keyword>
<accession>A0AA49IXG5</accession>
<evidence type="ECO:0000256" key="2">
    <source>
        <dbReference type="ARBA" id="ARBA00022517"/>
    </source>
</evidence>
<evidence type="ECO:0000256" key="5">
    <source>
        <dbReference type="HAMAP-Rule" id="MF_00651"/>
    </source>
</evidence>
<dbReference type="Proteomes" id="UP001234916">
    <property type="component" value="Chromosome"/>
</dbReference>
<comment type="similarity">
    <text evidence="5">Belongs to the YqgF HJR family.</text>
</comment>
<keyword evidence="4 5" id="KW-0378">Hydrolase</keyword>
<dbReference type="GO" id="GO:0000967">
    <property type="term" value="P:rRNA 5'-end processing"/>
    <property type="evidence" value="ECO:0007669"/>
    <property type="project" value="UniProtKB-UniRule"/>
</dbReference>
<dbReference type="EC" id="3.1.-.-" evidence="5"/>
<reference evidence="7" key="1">
    <citation type="journal article" date="2023" name="Nat. Microbiol.">
        <title>Enrichment and characterization of a nitric oxide-reducing microbial community in a continuous bioreactor.</title>
        <authorList>
            <person name="Garrido-Amador P."/>
            <person name="Stortenbeker N."/>
            <person name="Wessels H.J.C.T."/>
            <person name="Speth D.R."/>
            <person name="Garcia-Heredia I."/>
            <person name="Kartal B."/>
        </authorList>
    </citation>
    <scope>NUCLEOTIDE SEQUENCE</scope>
    <source>
        <strain evidence="7">MAG1</strain>
    </source>
</reference>
<dbReference type="HAMAP" id="MF_00651">
    <property type="entry name" value="Nuclease_YqgF"/>
    <property type="match status" value="1"/>
</dbReference>
<dbReference type="Pfam" id="PF03652">
    <property type="entry name" value="RuvX"/>
    <property type="match status" value="1"/>
</dbReference>
<dbReference type="InterPro" id="IPR037027">
    <property type="entry name" value="YqgF/RNaseH-like_dom_sf"/>
</dbReference>
<dbReference type="SMART" id="SM00732">
    <property type="entry name" value="YqgFc"/>
    <property type="match status" value="1"/>
</dbReference>
<name>A0AA49IXG5_9PROT</name>
<dbReference type="SUPFAM" id="SSF53098">
    <property type="entry name" value="Ribonuclease H-like"/>
    <property type="match status" value="1"/>
</dbReference>
<dbReference type="GO" id="GO:0005829">
    <property type="term" value="C:cytosol"/>
    <property type="evidence" value="ECO:0007669"/>
    <property type="project" value="TreeGrafter"/>
</dbReference>
<feature type="domain" description="YqgF/RNase H-like" evidence="6">
    <location>
        <begin position="4"/>
        <end position="106"/>
    </location>
</feature>
<dbReference type="Gene3D" id="3.30.420.140">
    <property type="entry name" value="YqgF/RNase H-like domain"/>
    <property type="match status" value="1"/>
</dbReference>
<dbReference type="InterPro" id="IPR005227">
    <property type="entry name" value="YqgF"/>
</dbReference>
<dbReference type="InterPro" id="IPR006641">
    <property type="entry name" value="YqgF/RNaseH-like_dom"/>
</dbReference>
<evidence type="ECO:0000313" key="7">
    <source>
        <dbReference type="EMBL" id="WIM04634.1"/>
    </source>
</evidence>
<gene>
    <name evidence="7" type="primary">ruvX</name>
    <name evidence="7" type="ORF">OHM77_07945</name>
</gene>
<sequence>MHEGTVLAFDFGTRRIGVAVGEMMLAHARPLTVIDAEANDARFGAIGRLVGEWQPRRLVVGLPVHPDGAEHEMTARCRRFARQLEGRFRLPVELVDERYSSCGLSAENIDAEAAAVILQAWFDKT</sequence>
<organism evidence="7">
    <name type="scientific">Candidatus Nitricoxidivorans perseverans</name>
    <dbReference type="NCBI Taxonomy" id="2975601"/>
    <lineage>
        <taxon>Bacteria</taxon>
        <taxon>Pseudomonadati</taxon>
        <taxon>Pseudomonadota</taxon>
        <taxon>Betaproteobacteria</taxon>
        <taxon>Nitrosomonadales</taxon>
        <taxon>Sterolibacteriaceae</taxon>
        <taxon>Candidatus Nitricoxidivorans</taxon>
    </lineage>
</organism>
<evidence type="ECO:0000256" key="4">
    <source>
        <dbReference type="ARBA" id="ARBA00022801"/>
    </source>
</evidence>
<dbReference type="EMBL" id="CP107246">
    <property type="protein sequence ID" value="WIM04634.1"/>
    <property type="molecule type" value="Genomic_DNA"/>
</dbReference>
<proteinExistence type="inferred from homology"/>
<dbReference type="PANTHER" id="PTHR33317">
    <property type="entry name" value="POLYNUCLEOTIDYL TRANSFERASE, RIBONUCLEASE H-LIKE SUPERFAMILY PROTEIN"/>
    <property type="match status" value="1"/>
</dbReference>
<dbReference type="NCBIfam" id="TIGR00250">
    <property type="entry name" value="RNAse_H_YqgF"/>
    <property type="match status" value="1"/>
</dbReference>